<comment type="caution">
    <text evidence="1">The sequence shown here is derived from an EMBL/GenBank/DDBJ whole genome shotgun (WGS) entry which is preliminary data.</text>
</comment>
<name>A0A392QSH4_9FABA</name>
<reference evidence="1 2" key="1">
    <citation type="journal article" date="2018" name="Front. Plant Sci.">
        <title>Red Clover (Trifolium pratense) and Zigzag Clover (T. medium) - A Picture of Genomic Similarities and Differences.</title>
        <authorList>
            <person name="Dluhosova J."/>
            <person name="Istvanek J."/>
            <person name="Nedelnik J."/>
            <person name="Repkova J."/>
        </authorList>
    </citation>
    <scope>NUCLEOTIDE SEQUENCE [LARGE SCALE GENOMIC DNA]</scope>
    <source>
        <strain evidence="2">cv. 10/8</strain>
        <tissue evidence="1">Leaf</tissue>
    </source>
</reference>
<accession>A0A392QSH4</accession>
<dbReference type="EMBL" id="LXQA010154096">
    <property type="protein sequence ID" value="MCI26570.1"/>
    <property type="molecule type" value="Genomic_DNA"/>
</dbReference>
<protein>
    <submittedName>
        <fullName evidence="1">Uncharacterized protein</fullName>
    </submittedName>
</protein>
<keyword evidence="2" id="KW-1185">Reference proteome</keyword>
<proteinExistence type="predicted"/>
<dbReference type="AlphaFoldDB" id="A0A392QSH4"/>
<evidence type="ECO:0000313" key="1">
    <source>
        <dbReference type="EMBL" id="MCI26570.1"/>
    </source>
</evidence>
<evidence type="ECO:0000313" key="2">
    <source>
        <dbReference type="Proteomes" id="UP000265520"/>
    </source>
</evidence>
<sequence length="150" mass="16485">MPKNRLRGHDNTSSLVIRTPMGYRLDPSCSLSSAGTSSSTAQSQAAVDFEEMERRLKVENDARVQAKVASQLQSRLDAMRSQLRAESKGGHGVNYPKDTFATRYSGTTNIISNNNTPNICQLATQHMSDRILISINHNSCCRCHIDGSCP</sequence>
<dbReference type="Proteomes" id="UP000265520">
    <property type="component" value="Unassembled WGS sequence"/>
</dbReference>
<organism evidence="1 2">
    <name type="scientific">Trifolium medium</name>
    <dbReference type="NCBI Taxonomy" id="97028"/>
    <lineage>
        <taxon>Eukaryota</taxon>
        <taxon>Viridiplantae</taxon>
        <taxon>Streptophyta</taxon>
        <taxon>Embryophyta</taxon>
        <taxon>Tracheophyta</taxon>
        <taxon>Spermatophyta</taxon>
        <taxon>Magnoliopsida</taxon>
        <taxon>eudicotyledons</taxon>
        <taxon>Gunneridae</taxon>
        <taxon>Pentapetalae</taxon>
        <taxon>rosids</taxon>
        <taxon>fabids</taxon>
        <taxon>Fabales</taxon>
        <taxon>Fabaceae</taxon>
        <taxon>Papilionoideae</taxon>
        <taxon>50 kb inversion clade</taxon>
        <taxon>NPAAA clade</taxon>
        <taxon>Hologalegina</taxon>
        <taxon>IRL clade</taxon>
        <taxon>Trifolieae</taxon>
        <taxon>Trifolium</taxon>
    </lineage>
</organism>